<name>A0A1I4KFR4_9FIRM</name>
<dbReference type="Proteomes" id="UP000199520">
    <property type="component" value="Unassembled WGS sequence"/>
</dbReference>
<dbReference type="InterPro" id="IPR058240">
    <property type="entry name" value="rSAM_sf"/>
</dbReference>
<dbReference type="SUPFAM" id="SSF102114">
    <property type="entry name" value="Radical SAM enzymes"/>
    <property type="match status" value="1"/>
</dbReference>
<dbReference type="GO" id="GO:0043365">
    <property type="term" value="F:[formate-C-acetyltransferase]-activating enzyme activity"/>
    <property type="evidence" value="ECO:0007669"/>
    <property type="project" value="UniProtKB-UniRule"/>
</dbReference>
<dbReference type="InterPro" id="IPR001989">
    <property type="entry name" value="Radical_activat_CS"/>
</dbReference>
<dbReference type="PROSITE" id="PS51918">
    <property type="entry name" value="RADICAL_SAM"/>
    <property type="match status" value="1"/>
</dbReference>
<reference evidence="13" key="1">
    <citation type="submission" date="2016-10" db="EMBL/GenBank/DDBJ databases">
        <authorList>
            <person name="Varghese N."/>
            <person name="Submissions S."/>
        </authorList>
    </citation>
    <scope>NUCLEOTIDE SEQUENCE [LARGE SCALE GENOMIC DNA]</scope>
    <source>
        <strain evidence="13">DSM 13327</strain>
    </source>
</reference>
<keyword evidence="7 10" id="KW-0560">Oxidoreductase</keyword>
<keyword evidence="12" id="KW-0670">Pyruvate</keyword>
<evidence type="ECO:0000256" key="2">
    <source>
        <dbReference type="ARBA" id="ARBA00009777"/>
    </source>
</evidence>
<dbReference type="InterPro" id="IPR034457">
    <property type="entry name" value="Organic_radical-activating"/>
</dbReference>
<evidence type="ECO:0000256" key="10">
    <source>
        <dbReference type="RuleBase" id="RU362053"/>
    </source>
</evidence>
<keyword evidence="12" id="KW-0456">Lyase</keyword>
<keyword evidence="6 10" id="KW-0479">Metal-binding</keyword>
<dbReference type="InterPro" id="IPR012838">
    <property type="entry name" value="PFL1_activating"/>
</dbReference>
<dbReference type="SFLD" id="SFLDG01066">
    <property type="entry name" value="organic_radical-activating_enz"/>
    <property type="match status" value="1"/>
</dbReference>
<dbReference type="OrthoDB" id="9782387at2"/>
<dbReference type="InterPro" id="IPR007197">
    <property type="entry name" value="rSAM"/>
</dbReference>
<comment type="similarity">
    <text evidence="2 10">Belongs to the organic radical-activating enzymes family.</text>
</comment>
<comment type="catalytic activity">
    <reaction evidence="10">
        <text>glycyl-[formate C-acetyltransferase] + reduced [flavodoxin] + S-adenosyl-L-methionine = glycin-2-yl radical-[formate C-acetyltransferase] + semiquinone [flavodoxin] + 5'-deoxyadenosine + L-methionine + H(+)</text>
        <dbReference type="Rhea" id="RHEA:19225"/>
        <dbReference type="Rhea" id="RHEA-COMP:10622"/>
        <dbReference type="Rhea" id="RHEA-COMP:12190"/>
        <dbReference type="Rhea" id="RHEA-COMP:12191"/>
        <dbReference type="Rhea" id="RHEA-COMP:14480"/>
        <dbReference type="ChEBI" id="CHEBI:15378"/>
        <dbReference type="ChEBI" id="CHEBI:17319"/>
        <dbReference type="ChEBI" id="CHEBI:29947"/>
        <dbReference type="ChEBI" id="CHEBI:32722"/>
        <dbReference type="ChEBI" id="CHEBI:57618"/>
        <dbReference type="ChEBI" id="CHEBI:57844"/>
        <dbReference type="ChEBI" id="CHEBI:59789"/>
        <dbReference type="ChEBI" id="CHEBI:140311"/>
        <dbReference type="EC" id="1.97.1.4"/>
    </reaction>
</comment>
<comment type="cofactor">
    <cofactor evidence="10">
        <name>[4Fe-4S] cluster</name>
        <dbReference type="ChEBI" id="CHEBI:49883"/>
    </cofactor>
    <text evidence="10">Binds 1 [4Fe-4S] cluster. The cluster is coordinated with 3 cysteines and an exchangeable S-adenosyl-L-methionine.</text>
</comment>
<keyword evidence="9 10" id="KW-0411">Iron-sulfur</keyword>
<dbReference type="AlphaFoldDB" id="A0A1I4KFR4"/>
<keyword evidence="13" id="KW-1185">Reference proteome</keyword>
<comment type="subcellular location">
    <subcellularLocation>
        <location evidence="10">Cytoplasm</location>
    </subcellularLocation>
</comment>
<evidence type="ECO:0000256" key="5">
    <source>
        <dbReference type="ARBA" id="ARBA00022691"/>
    </source>
</evidence>
<feature type="domain" description="Radical SAM core" evidence="11">
    <location>
        <begin position="14"/>
        <end position="233"/>
    </location>
</feature>
<protein>
    <recommendedName>
        <fullName evidence="3 10">Pyruvate formate-lyase-activating enzyme</fullName>
        <ecNumber evidence="10">1.97.1.4</ecNumber>
    </recommendedName>
</protein>
<keyword evidence="10" id="KW-0963">Cytoplasm</keyword>
<organism evidence="12 13">
    <name type="scientific">Pelosinus propionicus DSM 13327</name>
    <dbReference type="NCBI Taxonomy" id="1123291"/>
    <lineage>
        <taxon>Bacteria</taxon>
        <taxon>Bacillati</taxon>
        <taxon>Bacillota</taxon>
        <taxon>Negativicutes</taxon>
        <taxon>Selenomonadales</taxon>
        <taxon>Sporomusaceae</taxon>
        <taxon>Pelosinus</taxon>
    </lineage>
</organism>
<dbReference type="Gene3D" id="3.20.20.70">
    <property type="entry name" value="Aldolase class I"/>
    <property type="match status" value="1"/>
</dbReference>
<dbReference type="EMBL" id="FOTS01000017">
    <property type="protein sequence ID" value="SFL77469.1"/>
    <property type="molecule type" value="Genomic_DNA"/>
</dbReference>
<evidence type="ECO:0000256" key="1">
    <source>
        <dbReference type="ARBA" id="ARBA00003141"/>
    </source>
</evidence>
<accession>A0A1I4KFR4</accession>
<evidence type="ECO:0000256" key="8">
    <source>
        <dbReference type="ARBA" id="ARBA00023004"/>
    </source>
</evidence>
<dbReference type="SFLD" id="SFLDS00029">
    <property type="entry name" value="Radical_SAM"/>
    <property type="match status" value="1"/>
</dbReference>
<evidence type="ECO:0000256" key="6">
    <source>
        <dbReference type="ARBA" id="ARBA00022723"/>
    </source>
</evidence>
<dbReference type="Pfam" id="PF04055">
    <property type="entry name" value="Radical_SAM"/>
    <property type="match status" value="1"/>
</dbReference>
<dbReference type="EC" id="1.97.1.4" evidence="10"/>
<evidence type="ECO:0000313" key="13">
    <source>
        <dbReference type="Proteomes" id="UP000199520"/>
    </source>
</evidence>
<proteinExistence type="inferred from homology"/>
<keyword evidence="8 10" id="KW-0408">Iron</keyword>
<dbReference type="RefSeq" id="WP_090936686.1">
    <property type="nucleotide sequence ID" value="NZ_FOTS01000017.1"/>
</dbReference>
<dbReference type="STRING" id="1123291.SAMN04490355_101743"/>
<keyword evidence="5 10" id="KW-0949">S-adenosyl-L-methionine</keyword>
<dbReference type="PANTHER" id="PTHR30352">
    <property type="entry name" value="PYRUVATE FORMATE-LYASE-ACTIVATING ENZYME"/>
    <property type="match status" value="1"/>
</dbReference>
<evidence type="ECO:0000256" key="7">
    <source>
        <dbReference type="ARBA" id="ARBA00023002"/>
    </source>
</evidence>
<evidence type="ECO:0000259" key="11">
    <source>
        <dbReference type="PROSITE" id="PS51918"/>
    </source>
</evidence>
<evidence type="ECO:0000256" key="3">
    <source>
        <dbReference type="ARBA" id="ARBA00021356"/>
    </source>
</evidence>
<dbReference type="PROSITE" id="PS01087">
    <property type="entry name" value="RADICAL_ACTIVATING"/>
    <property type="match status" value="1"/>
</dbReference>
<dbReference type="GO" id="GO:0005737">
    <property type="term" value="C:cytoplasm"/>
    <property type="evidence" value="ECO:0007669"/>
    <property type="project" value="UniProtKB-SubCell"/>
</dbReference>
<dbReference type="InterPro" id="IPR013785">
    <property type="entry name" value="Aldolase_TIM"/>
</dbReference>
<gene>
    <name evidence="12" type="ORF">SAMN04490355_101743</name>
</gene>
<keyword evidence="4 10" id="KW-0004">4Fe-4S</keyword>
<dbReference type="GO" id="GO:0016829">
    <property type="term" value="F:lyase activity"/>
    <property type="evidence" value="ECO:0007669"/>
    <property type="project" value="UniProtKB-KW"/>
</dbReference>
<sequence>MQGYYHSIEHFGTVDGQGIRYVLFLSGCQLRCRFCHNPDTWQQNCQTITTEKILKDLLHYRHFYDASNGGITASGGEPLLQSQFLAELFLACQSHNIHTTIDTAGYYDPKHLTTVLPYTNAALFSIKAVDPQKHRWLAGFDNQQILENLNYVAQSIPMTLRYVIIPGLTNSLEDLQALAGLVHTLPALVPIEVLPYHSLGRHKWKTLNMKYTLDDIPDATTQDIATASNILKSEGITIV</sequence>
<dbReference type="CDD" id="cd01335">
    <property type="entry name" value="Radical_SAM"/>
    <property type="match status" value="1"/>
</dbReference>
<evidence type="ECO:0000313" key="12">
    <source>
        <dbReference type="EMBL" id="SFL77469.1"/>
    </source>
</evidence>
<dbReference type="GO" id="GO:0051539">
    <property type="term" value="F:4 iron, 4 sulfur cluster binding"/>
    <property type="evidence" value="ECO:0007669"/>
    <property type="project" value="UniProtKB-UniRule"/>
</dbReference>
<comment type="function">
    <text evidence="1 10">Activation of pyruvate formate-lyase under anaerobic conditions by generation of an organic free radical, using S-adenosylmethionine and reduced flavodoxin as cosubstrates to produce 5'-deoxy-adenosine.</text>
</comment>
<evidence type="ECO:0000256" key="4">
    <source>
        <dbReference type="ARBA" id="ARBA00022485"/>
    </source>
</evidence>
<evidence type="ECO:0000256" key="9">
    <source>
        <dbReference type="ARBA" id="ARBA00023014"/>
    </source>
</evidence>
<dbReference type="GO" id="GO:0046872">
    <property type="term" value="F:metal ion binding"/>
    <property type="evidence" value="ECO:0007669"/>
    <property type="project" value="UniProtKB-UniRule"/>
</dbReference>
<dbReference type="PANTHER" id="PTHR30352:SF5">
    <property type="entry name" value="PYRUVATE FORMATE-LYASE 1-ACTIVATING ENZYME"/>
    <property type="match status" value="1"/>
</dbReference>
<dbReference type="NCBIfam" id="TIGR02493">
    <property type="entry name" value="PFLA"/>
    <property type="match status" value="1"/>
</dbReference>